<dbReference type="InterPro" id="IPR033989">
    <property type="entry name" value="CD209-like_CTLD"/>
</dbReference>
<accession>A0A6P6NYI1</accession>
<dbReference type="Pfam" id="PF00059">
    <property type="entry name" value="Lectin_C"/>
    <property type="match status" value="1"/>
</dbReference>
<evidence type="ECO:0000313" key="4">
    <source>
        <dbReference type="Proteomes" id="UP000515129"/>
    </source>
</evidence>
<evidence type="ECO:0000313" key="5">
    <source>
        <dbReference type="RefSeq" id="XP_026113801.1"/>
    </source>
</evidence>
<dbReference type="KEGG" id="caua:113092427"/>
<dbReference type="InterPro" id="IPR016186">
    <property type="entry name" value="C-type_lectin-like/link_sf"/>
</dbReference>
<organism evidence="4 5">
    <name type="scientific">Carassius auratus</name>
    <name type="common">Goldfish</name>
    <dbReference type="NCBI Taxonomy" id="7957"/>
    <lineage>
        <taxon>Eukaryota</taxon>
        <taxon>Metazoa</taxon>
        <taxon>Chordata</taxon>
        <taxon>Craniata</taxon>
        <taxon>Vertebrata</taxon>
        <taxon>Euteleostomi</taxon>
        <taxon>Actinopterygii</taxon>
        <taxon>Neopterygii</taxon>
        <taxon>Teleostei</taxon>
        <taxon>Ostariophysi</taxon>
        <taxon>Cypriniformes</taxon>
        <taxon>Cyprinidae</taxon>
        <taxon>Cyprininae</taxon>
        <taxon>Carassius</taxon>
    </lineage>
</organism>
<name>A0A6P6NYI1_CARAU</name>
<dbReference type="InterPro" id="IPR050111">
    <property type="entry name" value="C-type_lectin/snaclec_domain"/>
</dbReference>
<dbReference type="OrthoDB" id="6337382at2759"/>
<keyword evidence="2" id="KW-1015">Disulfide bond</keyword>
<dbReference type="GO" id="GO:0030246">
    <property type="term" value="F:carbohydrate binding"/>
    <property type="evidence" value="ECO:0007669"/>
    <property type="project" value="UniProtKB-KW"/>
</dbReference>
<dbReference type="RefSeq" id="XP_026113801.1">
    <property type="nucleotide sequence ID" value="XM_026258016.1"/>
</dbReference>
<dbReference type="CDD" id="cd03590">
    <property type="entry name" value="CLECT_DC-SIGN_like"/>
    <property type="match status" value="1"/>
</dbReference>
<evidence type="ECO:0000256" key="1">
    <source>
        <dbReference type="ARBA" id="ARBA00022734"/>
    </source>
</evidence>
<dbReference type="SMART" id="SM00034">
    <property type="entry name" value="CLECT"/>
    <property type="match status" value="1"/>
</dbReference>
<proteinExistence type="predicted"/>
<dbReference type="PROSITE" id="PS00615">
    <property type="entry name" value="C_TYPE_LECTIN_1"/>
    <property type="match status" value="1"/>
</dbReference>
<reference evidence="5" key="1">
    <citation type="submission" date="2025-08" db="UniProtKB">
        <authorList>
            <consortium name="RefSeq"/>
        </authorList>
    </citation>
    <scope>IDENTIFICATION</scope>
    <source>
        <strain evidence="5">Wakin</strain>
        <tissue evidence="5">Muscle</tissue>
    </source>
</reference>
<feature type="domain" description="C-type lectin" evidence="3">
    <location>
        <begin position="24"/>
        <end position="134"/>
    </location>
</feature>
<gene>
    <name evidence="5" type="primary">LOC113092427</name>
</gene>
<dbReference type="PANTHER" id="PTHR22803">
    <property type="entry name" value="MANNOSE, PHOSPHOLIPASE, LECTIN RECEPTOR RELATED"/>
    <property type="match status" value="1"/>
</dbReference>
<dbReference type="AlphaFoldDB" id="A0A6P6NYI1"/>
<dbReference type="Proteomes" id="UP000515129">
    <property type="component" value="Unplaced"/>
</dbReference>
<dbReference type="InterPro" id="IPR016187">
    <property type="entry name" value="CTDL_fold"/>
</dbReference>
<dbReference type="Gene3D" id="3.10.100.10">
    <property type="entry name" value="Mannose-Binding Protein A, subunit A"/>
    <property type="match status" value="1"/>
</dbReference>
<evidence type="ECO:0000256" key="2">
    <source>
        <dbReference type="ARBA" id="ARBA00023157"/>
    </source>
</evidence>
<dbReference type="PROSITE" id="PS50041">
    <property type="entry name" value="C_TYPE_LECTIN_2"/>
    <property type="match status" value="1"/>
</dbReference>
<keyword evidence="1" id="KW-0430">Lectin</keyword>
<protein>
    <submittedName>
        <fullName evidence="5">C-type lectin domain family 4 member M-like</fullName>
    </submittedName>
</protein>
<dbReference type="InterPro" id="IPR018378">
    <property type="entry name" value="C-type_lectin_CS"/>
</dbReference>
<sequence>MKQREQENNDLWKNLHEVGGCFYYQSSLYIISLEKKSWAESRQDCKARGADLITINNSEEQGLVTKMSDGSFAWIGLTDSDLEGRWKWVDGSRLESDFWRSGEPNGHKGENCVVSYASQWYDYPCNNAFKWICEKNIFK</sequence>
<dbReference type="GeneID" id="113092427"/>
<dbReference type="InterPro" id="IPR001304">
    <property type="entry name" value="C-type_lectin-like"/>
</dbReference>
<dbReference type="SUPFAM" id="SSF56436">
    <property type="entry name" value="C-type lectin-like"/>
    <property type="match status" value="1"/>
</dbReference>
<evidence type="ECO:0000259" key="3">
    <source>
        <dbReference type="PROSITE" id="PS50041"/>
    </source>
</evidence>
<keyword evidence="4" id="KW-1185">Reference proteome</keyword>